<keyword evidence="1" id="KW-0732">Signal</keyword>
<dbReference type="Proteomes" id="UP000249218">
    <property type="component" value="Unassembled WGS sequence"/>
</dbReference>
<proteinExistence type="predicted"/>
<evidence type="ECO:0000313" key="3">
    <source>
        <dbReference type="Proteomes" id="UP000249218"/>
    </source>
</evidence>
<protein>
    <submittedName>
        <fullName evidence="2">Uncharacterized protein</fullName>
    </submittedName>
</protein>
<dbReference type="EMBL" id="KZ149947">
    <property type="protein sequence ID" value="PZC76728.1"/>
    <property type="molecule type" value="Genomic_DNA"/>
</dbReference>
<sequence>MKTILIIFMFITITTCGVLKDEEKSEISTETQFDNATIVPAIDNNEGSSTTENNETVSESLKGDITQVEDKDTIAAYDAFETKSMIYKEDEEELKKESPNMLLVTSNQNSEIDNYTRYPTTSVFVGSACLPGQGRADDGSCVERV</sequence>
<feature type="signal peptide" evidence="1">
    <location>
        <begin position="1"/>
        <end position="16"/>
    </location>
</feature>
<gene>
    <name evidence="2" type="primary">HaOG204172</name>
    <name evidence="2" type="ORF">B5X24_HaOG204172</name>
</gene>
<dbReference type="AlphaFoldDB" id="A0A2W1BP35"/>
<feature type="chain" id="PRO_5015870425" evidence="1">
    <location>
        <begin position="17"/>
        <end position="145"/>
    </location>
</feature>
<evidence type="ECO:0000256" key="1">
    <source>
        <dbReference type="SAM" id="SignalP"/>
    </source>
</evidence>
<reference evidence="2 3" key="1">
    <citation type="journal article" date="2017" name="BMC Biol.">
        <title>Genomic innovations, transcriptional plasticity and gene loss underlying the evolution and divergence of two highly polyphagous and invasive Helicoverpa pest species.</title>
        <authorList>
            <person name="Pearce S.L."/>
            <person name="Clarke D.F."/>
            <person name="East P.D."/>
            <person name="Elfekih S."/>
            <person name="Gordon K.H."/>
            <person name="Jermiin L.S."/>
            <person name="McGaughran A."/>
            <person name="Oakeshott J.G."/>
            <person name="Papanikolaou A."/>
            <person name="Perera O.P."/>
            <person name="Rane R.V."/>
            <person name="Richards S."/>
            <person name="Tay W.T."/>
            <person name="Walsh T.K."/>
            <person name="Anderson A."/>
            <person name="Anderson C.J."/>
            <person name="Asgari S."/>
            <person name="Board P.G."/>
            <person name="Bretschneider A."/>
            <person name="Campbell P.M."/>
            <person name="Chertemps T."/>
            <person name="Christeller J.T."/>
            <person name="Coppin C.W."/>
            <person name="Downes S.J."/>
            <person name="Duan G."/>
            <person name="Farnsworth C.A."/>
            <person name="Good R.T."/>
            <person name="Han L.B."/>
            <person name="Han Y.C."/>
            <person name="Hatje K."/>
            <person name="Horne I."/>
            <person name="Huang Y.P."/>
            <person name="Hughes D.S."/>
            <person name="Jacquin-Joly E."/>
            <person name="James W."/>
            <person name="Jhangiani S."/>
            <person name="Kollmar M."/>
            <person name="Kuwar S.S."/>
            <person name="Li S."/>
            <person name="Liu N.Y."/>
            <person name="Maibeche M.T."/>
            <person name="Miller J.R."/>
            <person name="Montagne N."/>
            <person name="Perry T."/>
            <person name="Qu J."/>
            <person name="Song S.V."/>
            <person name="Sutton G.G."/>
            <person name="Vogel H."/>
            <person name="Walenz B.P."/>
            <person name="Xu W."/>
            <person name="Zhang H.J."/>
            <person name="Zou Z."/>
            <person name="Batterham P."/>
            <person name="Edwards O.R."/>
            <person name="Feyereisen R."/>
            <person name="Gibbs R.A."/>
            <person name="Heckel D.G."/>
            <person name="McGrath A."/>
            <person name="Robin C."/>
            <person name="Scherer S.E."/>
            <person name="Worley K.C."/>
            <person name="Wu Y.D."/>
        </authorList>
    </citation>
    <scope>NUCLEOTIDE SEQUENCE [LARGE SCALE GENOMIC DNA]</scope>
    <source>
        <strain evidence="2">Harm_GR_Male_#8</strain>
        <tissue evidence="2">Whole organism</tissue>
    </source>
</reference>
<evidence type="ECO:0000313" key="2">
    <source>
        <dbReference type="EMBL" id="PZC76728.1"/>
    </source>
</evidence>
<name>A0A2W1BP35_HELAM</name>
<keyword evidence="3" id="KW-1185">Reference proteome</keyword>
<organism evidence="2 3">
    <name type="scientific">Helicoverpa armigera</name>
    <name type="common">Cotton bollworm</name>
    <name type="synonym">Heliothis armigera</name>
    <dbReference type="NCBI Taxonomy" id="29058"/>
    <lineage>
        <taxon>Eukaryota</taxon>
        <taxon>Metazoa</taxon>
        <taxon>Ecdysozoa</taxon>
        <taxon>Arthropoda</taxon>
        <taxon>Hexapoda</taxon>
        <taxon>Insecta</taxon>
        <taxon>Pterygota</taxon>
        <taxon>Neoptera</taxon>
        <taxon>Endopterygota</taxon>
        <taxon>Lepidoptera</taxon>
        <taxon>Glossata</taxon>
        <taxon>Ditrysia</taxon>
        <taxon>Noctuoidea</taxon>
        <taxon>Noctuidae</taxon>
        <taxon>Heliothinae</taxon>
        <taxon>Helicoverpa</taxon>
    </lineage>
</organism>
<accession>A0A2W1BP35</accession>